<name>A0ABQ7ZC78_BRANA</name>
<evidence type="ECO:0000256" key="1">
    <source>
        <dbReference type="SAM" id="MobiDB-lite"/>
    </source>
</evidence>
<gene>
    <name evidence="2" type="ORF">HID58_065087</name>
</gene>
<accession>A0ABQ7ZC78</accession>
<protein>
    <submittedName>
        <fullName evidence="2">Uncharacterized protein</fullName>
    </submittedName>
</protein>
<evidence type="ECO:0000313" key="3">
    <source>
        <dbReference type="Proteomes" id="UP000824890"/>
    </source>
</evidence>
<organism evidence="2 3">
    <name type="scientific">Brassica napus</name>
    <name type="common">Rape</name>
    <dbReference type="NCBI Taxonomy" id="3708"/>
    <lineage>
        <taxon>Eukaryota</taxon>
        <taxon>Viridiplantae</taxon>
        <taxon>Streptophyta</taxon>
        <taxon>Embryophyta</taxon>
        <taxon>Tracheophyta</taxon>
        <taxon>Spermatophyta</taxon>
        <taxon>Magnoliopsida</taxon>
        <taxon>eudicotyledons</taxon>
        <taxon>Gunneridae</taxon>
        <taxon>Pentapetalae</taxon>
        <taxon>rosids</taxon>
        <taxon>malvids</taxon>
        <taxon>Brassicales</taxon>
        <taxon>Brassicaceae</taxon>
        <taxon>Brassiceae</taxon>
        <taxon>Brassica</taxon>
    </lineage>
</organism>
<dbReference type="EMBL" id="JAGKQM010000015">
    <property type="protein sequence ID" value="KAH0877693.1"/>
    <property type="molecule type" value="Genomic_DNA"/>
</dbReference>
<evidence type="ECO:0000313" key="2">
    <source>
        <dbReference type="EMBL" id="KAH0877693.1"/>
    </source>
</evidence>
<reference evidence="2 3" key="1">
    <citation type="submission" date="2021-05" db="EMBL/GenBank/DDBJ databases">
        <title>Genome Assembly of Synthetic Allotetraploid Brassica napus Reveals Homoeologous Exchanges between Subgenomes.</title>
        <authorList>
            <person name="Davis J.T."/>
        </authorList>
    </citation>
    <scope>NUCLEOTIDE SEQUENCE [LARGE SCALE GENOMIC DNA]</scope>
    <source>
        <strain evidence="3">cv. Da-Ae</strain>
        <tissue evidence="2">Seedling</tissue>
    </source>
</reference>
<dbReference type="Proteomes" id="UP000824890">
    <property type="component" value="Unassembled WGS sequence"/>
</dbReference>
<sequence length="175" mass="19342">MLREENLKAKEAVDQILEINPDLAEIQNESLEVRNELVERNIEEGQGDKNAALDLGEVEAEEVNAEIPLNKVAPEAVGVQVDTKEQTENEWLDVSPAKASRSSATRGKALEMAQVSILSNSRFSVLSSEEEGEITGGEDNIEPQIEEVNSPERVEIKEKEVVVPRQSLPRDSKVL</sequence>
<keyword evidence="3" id="KW-1185">Reference proteome</keyword>
<proteinExistence type="predicted"/>
<feature type="region of interest" description="Disordered" evidence="1">
    <location>
        <begin position="126"/>
        <end position="152"/>
    </location>
</feature>
<comment type="caution">
    <text evidence="2">The sequence shown here is derived from an EMBL/GenBank/DDBJ whole genome shotgun (WGS) entry which is preliminary data.</text>
</comment>